<gene>
    <name evidence="2" type="ORF">A9Q84_14750</name>
</gene>
<keyword evidence="2" id="KW-0378">Hydrolase</keyword>
<dbReference type="EMBL" id="MAAO01000007">
    <property type="protein sequence ID" value="OUR95758.1"/>
    <property type="molecule type" value="Genomic_DNA"/>
</dbReference>
<comment type="caution">
    <text evidence="2">The sequence shown here is derived from an EMBL/GenBank/DDBJ whole genome shotgun (WGS) entry which is preliminary data.</text>
</comment>
<dbReference type="PANTHER" id="PTHR30399:SF1">
    <property type="entry name" value="UTP PYROPHOSPHATASE"/>
    <property type="match status" value="1"/>
</dbReference>
<evidence type="ECO:0000259" key="1">
    <source>
        <dbReference type="Pfam" id="PF01863"/>
    </source>
</evidence>
<dbReference type="Pfam" id="PF01863">
    <property type="entry name" value="YgjP-like"/>
    <property type="match status" value="1"/>
</dbReference>
<dbReference type="CDD" id="cd07344">
    <property type="entry name" value="M48_yhfN_like"/>
    <property type="match status" value="1"/>
</dbReference>
<feature type="domain" description="YgjP-like metallopeptidase" evidence="1">
    <location>
        <begin position="86"/>
        <end position="139"/>
    </location>
</feature>
<dbReference type="InterPro" id="IPR053136">
    <property type="entry name" value="UTP_pyrophosphatase-like"/>
</dbReference>
<evidence type="ECO:0000313" key="2">
    <source>
        <dbReference type="EMBL" id="OUR95758.1"/>
    </source>
</evidence>
<organism evidence="2 3">
    <name type="scientific">Halobacteriovorax marinus</name>
    <dbReference type="NCBI Taxonomy" id="97084"/>
    <lineage>
        <taxon>Bacteria</taxon>
        <taxon>Pseudomonadati</taxon>
        <taxon>Bdellovibrionota</taxon>
        <taxon>Bacteriovoracia</taxon>
        <taxon>Bacteriovoracales</taxon>
        <taxon>Halobacteriovoraceae</taxon>
        <taxon>Halobacteriovorax</taxon>
    </lineage>
</organism>
<accession>A0A1Y5F5C0</accession>
<evidence type="ECO:0000313" key="3">
    <source>
        <dbReference type="Proteomes" id="UP000196531"/>
    </source>
</evidence>
<name>A0A1Y5F5C0_9BACT</name>
<reference evidence="3" key="1">
    <citation type="journal article" date="2017" name="Proc. Natl. Acad. Sci. U.S.A.">
        <title>Simulation of Deepwater Horizon oil plume reveals substrate specialization within a complex community of hydrocarbon-degraders.</title>
        <authorList>
            <person name="Hu P."/>
            <person name="Dubinsky E.A."/>
            <person name="Probst A.J."/>
            <person name="Wang J."/>
            <person name="Sieber C.M.K."/>
            <person name="Tom L.M."/>
            <person name="Gardinali P."/>
            <person name="Banfield J.F."/>
            <person name="Atlas R.M."/>
            <person name="Andersen G.L."/>
        </authorList>
    </citation>
    <scope>NUCLEOTIDE SEQUENCE [LARGE SCALE GENOMIC DNA]</scope>
</reference>
<sequence>MTKIDYFQGYPQNIRDQFEPLIKNGEVRSYLLNKYPIGHQINSDKQLYEYANKLKQSFMKKSPPITKVKYVKQKNLIFTALGDHTSISGKHEIRIAVCLKNAPEEMLQMLVVHELAHFQEKDHTRAFYNLCVHMQPDYCDVEVDTLLYQSMVDQDEKLY</sequence>
<dbReference type="InterPro" id="IPR002725">
    <property type="entry name" value="YgjP-like_metallopeptidase"/>
</dbReference>
<protein>
    <submittedName>
        <fullName evidence="2">Metal-dependent hydrolase</fullName>
    </submittedName>
</protein>
<dbReference type="GO" id="GO:0016787">
    <property type="term" value="F:hydrolase activity"/>
    <property type="evidence" value="ECO:0007669"/>
    <property type="project" value="UniProtKB-KW"/>
</dbReference>
<dbReference type="AlphaFoldDB" id="A0A1Y5F5C0"/>
<dbReference type="Proteomes" id="UP000196531">
    <property type="component" value="Unassembled WGS sequence"/>
</dbReference>
<dbReference type="PANTHER" id="PTHR30399">
    <property type="entry name" value="UNCHARACTERIZED PROTEIN YGJP"/>
    <property type="match status" value="1"/>
</dbReference>
<proteinExistence type="predicted"/>
<dbReference type="Gene3D" id="3.30.2010.10">
    <property type="entry name" value="Metalloproteases ('zincins'), catalytic domain"/>
    <property type="match status" value="1"/>
</dbReference>